<evidence type="ECO:0000256" key="2">
    <source>
        <dbReference type="ARBA" id="ARBA00009463"/>
    </source>
</evidence>
<evidence type="ECO:0000259" key="4">
    <source>
        <dbReference type="Pfam" id="PF00725"/>
    </source>
</evidence>
<gene>
    <name evidence="6" type="ORF">PAI11_29030</name>
</gene>
<feature type="domain" description="3-hydroxyacyl-CoA dehydrogenase C-terminal" evidence="4">
    <location>
        <begin position="202"/>
        <end position="269"/>
    </location>
</feature>
<dbReference type="Gene3D" id="3.40.50.720">
    <property type="entry name" value="NAD(P)-binding Rossmann-like Domain"/>
    <property type="match status" value="1"/>
</dbReference>
<reference evidence="6 7" key="1">
    <citation type="journal article" date="2013" name="Biodegradation">
        <title>Quantitative proteomic analysis of ibuprofen-degrading Patulibacter sp. strain I11.</title>
        <authorList>
            <person name="Almeida B."/>
            <person name="Kjeldal H."/>
            <person name="Lolas I."/>
            <person name="Knudsen A.D."/>
            <person name="Carvalho G."/>
            <person name="Nielsen K.L."/>
            <person name="Barreto Crespo M.T."/>
            <person name="Stensballe A."/>
            <person name="Nielsen J.L."/>
        </authorList>
    </citation>
    <scope>NUCLEOTIDE SEQUENCE [LARGE SCALE GENOMIC DNA]</scope>
    <source>
        <strain evidence="6 7">I11</strain>
    </source>
</reference>
<dbReference type="InterPro" id="IPR008927">
    <property type="entry name" value="6-PGluconate_DH-like_C_sf"/>
</dbReference>
<dbReference type="InterPro" id="IPR013328">
    <property type="entry name" value="6PGD_dom2"/>
</dbReference>
<evidence type="ECO:0000259" key="5">
    <source>
        <dbReference type="Pfam" id="PF02737"/>
    </source>
</evidence>
<feature type="domain" description="3-hydroxyacyl-CoA dehydrogenase NAD binding" evidence="5">
    <location>
        <begin position="21"/>
        <end position="196"/>
    </location>
</feature>
<evidence type="ECO:0000256" key="1">
    <source>
        <dbReference type="ARBA" id="ARBA00005086"/>
    </source>
</evidence>
<dbReference type="GO" id="GO:0006631">
    <property type="term" value="P:fatty acid metabolic process"/>
    <property type="evidence" value="ECO:0007669"/>
    <property type="project" value="InterPro"/>
</dbReference>
<comment type="caution">
    <text evidence="6">The sequence shown here is derived from an EMBL/GenBank/DDBJ whole genome shotgun (WGS) entry which is preliminary data.</text>
</comment>
<dbReference type="Proteomes" id="UP000005143">
    <property type="component" value="Unassembled WGS sequence"/>
</dbReference>
<evidence type="ECO:0000313" key="6">
    <source>
        <dbReference type="EMBL" id="EHN10238.1"/>
    </source>
</evidence>
<keyword evidence="7" id="KW-1185">Reference proteome</keyword>
<dbReference type="SUPFAM" id="SSF51735">
    <property type="entry name" value="NAD(P)-binding Rossmann-fold domains"/>
    <property type="match status" value="1"/>
</dbReference>
<dbReference type="SUPFAM" id="SSF48179">
    <property type="entry name" value="6-phosphogluconate dehydrogenase C-terminal domain-like"/>
    <property type="match status" value="1"/>
</dbReference>
<protein>
    <submittedName>
        <fullName evidence="6">3-hydroxyacyl-CoA dehydrogenase</fullName>
        <ecNumber evidence="6">1.1.1.35</ecNumber>
    </submittedName>
</protein>
<proteinExistence type="inferred from homology"/>
<evidence type="ECO:0000313" key="7">
    <source>
        <dbReference type="Proteomes" id="UP000005143"/>
    </source>
</evidence>
<dbReference type="PANTHER" id="PTHR48075">
    <property type="entry name" value="3-HYDROXYACYL-COA DEHYDROGENASE FAMILY PROTEIN"/>
    <property type="match status" value="1"/>
</dbReference>
<dbReference type="GO" id="GO:0070403">
    <property type="term" value="F:NAD+ binding"/>
    <property type="evidence" value="ECO:0007669"/>
    <property type="project" value="InterPro"/>
</dbReference>
<dbReference type="InterPro" id="IPR006176">
    <property type="entry name" value="3-OHacyl-CoA_DH_NAD-bd"/>
</dbReference>
<dbReference type="GO" id="GO:0003857">
    <property type="term" value="F:(3S)-3-hydroxyacyl-CoA dehydrogenase (NAD+) activity"/>
    <property type="evidence" value="ECO:0007669"/>
    <property type="project" value="UniProtKB-EC"/>
</dbReference>
<name>H0E7U8_9ACTN</name>
<dbReference type="Pfam" id="PF00725">
    <property type="entry name" value="3HCDH"/>
    <property type="match status" value="1"/>
</dbReference>
<dbReference type="PATRIC" id="fig|1097667.3.peg.2878"/>
<dbReference type="EC" id="1.1.1.35" evidence="6"/>
<dbReference type="AlphaFoldDB" id="H0E7U8"/>
<organism evidence="6 7">
    <name type="scientific">Patulibacter medicamentivorans</name>
    <dbReference type="NCBI Taxonomy" id="1097667"/>
    <lineage>
        <taxon>Bacteria</taxon>
        <taxon>Bacillati</taxon>
        <taxon>Actinomycetota</taxon>
        <taxon>Thermoleophilia</taxon>
        <taxon>Solirubrobacterales</taxon>
        <taxon>Patulibacteraceae</taxon>
        <taxon>Patulibacter</taxon>
    </lineage>
</organism>
<evidence type="ECO:0000256" key="3">
    <source>
        <dbReference type="ARBA" id="ARBA00023002"/>
    </source>
</evidence>
<comment type="pathway">
    <text evidence="1">Lipid metabolism; butanoate metabolism.</text>
</comment>
<dbReference type="InterPro" id="IPR036291">
    <property type="entry name" value="NAD(P)-bd_dom_sf"/>
</dbReference>
<dbReference type="InterPro" id="IPR006108">
    <property type="entry name" value="3HC_DH_C"/>
</dbReference>
<dbReference type="Pfam" id="PF02737">
    <property type="entry name" value="3HCDH_N"/>
    <property type="match status" value="1"/>
</dbReference>
<dbReference type="PANTHER" id="PTHR48075:SF1">
    <property type="entry name" value="LAMBDA-CRYSTALLIN HOMOLOG"/>
    <property type="match status" value="1"/>
</dbReference>
<comment type="similarity">
    <text evidence="2">Belongs to the 3-hydroxyacyl-CoA dehydrogenase family.</text>
</comment>
<sequence length="331" mass="35357">MGDHLAGAPAEAGRGMSTRPIAIVGAGSIGVAWGLTFARGGRTVQLQDPDPARLAAVDGELRERLAALDRHGLLEEPPAAIAARVAVVAALDEAVADALHVQECAPERRDLKRELFARLDAAAPPDCSLASSSSFLPASAFAAELPGRARCLVAHPGNPPHLLPAVELVPAPFTDPGVVDRLATLLEAVGMSAVRLRREVDGFVFNRLQGALLREAYDLVRDDVIGVEDLDRVVRDGLGRRWAVVGPFETADLNTRGGIAAHAERMGPAYARMGAERGQDDPWPPDLVADVEAQRRARLPLERWDERVAWRDERLMAVAAALEDPAGDDHA</sequence>
<keyword evidence="3 6" id="KW-0560">Oxidoreductase</keyword>
<dbReference type="NCBIfam" id="NF004783">
    <property type="entry name" value="PRK06129.1"/>
    <property type="match status" value="1"/>
</dbReference>
<dbReference type="GO" id="GO:0050104">
    <property type="term" value="F:L-gulonate 3-dehydrogenase activity"/>
    <property type="evidence" value="ECO:0007669"/>
    <property type="project" value="TreeGrafter"/>
</dbReference>
<dbReference type="Gene3D" id="1.10.1040.10">
    <property type="entry name" value="N-(1-d-carboxylethyl)-l-norvaline Dehydrogenase, domain 2"/>
    <property type="match status" value="1"/>
</dbReference>
<dbReference type="EMBL" id="AGUD01000233">
    <property type="protein sequence ID" value="EHN10238.1"/>
    <property type="molecule type" value="Genomic_DNA"/>
</dbReference>
<accession>H0E7U8</accession>